<protein>
    <submittedName>
        <fullName evidence="2">Uncharacterized protein</fullName>
    </submittedName>
</protein>
<gene>
    <name evidence="1" type="ORF">UFOVP1286_43</name>
    <name evidence="2" type="ORF">UFOVP1407_73</name>
    <name evidence="3" type="ORF">UFOVP1640_40</name>
</gene>
<evidence type="ECO:0000313" key="2">
    <source>
        <dbReference type="EMBL" id="CAB4205582.1"/>
    </source>
</evidence>
<dbReference type="EMBL" id="LR797504">
    <property type="protein sequence ID" value="CAB4221639.1"/>
    <property type="molecule type" value="Genomic_DNA"/>
</dbReference>
<sequence length="57" mass="6772">MQTIDYKDYEIFVFQKTNRKQIITVHHKSTVQFFSCSSIQKAMNYIDVLMQLNPKGN</sequence>
<evidence type="ECO:0000313" key="3">
    <source>
        <dbReference type="EMBL" id="CAB4221639.1"/>
    </source>
</evidence>
<organism evidence="2">
    <name type="scientific">uncultured Caudovirales phage</name>
    <dbReference type="NCBI Taxonomy" id="2100421"/>
    <lineage>
        <taxon>Viruses</taxon>
        <taxon>Duplodnaviria</taxon>
        <taxon>Heunggongvirae</taxon>
        <taxon>Uroviricota</taxon>
        <taxon>Caudoviricetes</taxon>
        <taxon>Peduoviridae</taxon>
        <taxon>Maltschvirus</taxon>
        <taxon>Maltschvirus maltsch</taxon>
    </lineage>
</organism>
<proteinExistence type="predicted"/>
<evidence type="ECO:0000313" key="1">
    <source>
        <dbReference type="EMBL" id="CAB4195793.1"/>
    </source>
</evidence>
<dbReference type="EMBL" id="LR797360">
    <property type="protein sequence ID" value="CAB4205582.1"/>
    <property type="molecule type" value="Genomic_DNA"/>
</dbReference>
<reference evidence="2" key="1">
    <citation type="submission" date="2020-05" db="EMBL/GenBank/DDBJ databases">
        <authorList>
            <person name="Chiriac C."/>
            <person name="Salcher M."/>
            <person name="Ghai R."/>
            <person name="Kavagutti S V."/>
        </authorList>
    </citation>
    <scope>NUCLEOTIDE SEQUENCE</scope>
</reference>
<accession>A0A6J5S8Y7</accession>
<name>A0A6J5S8Y7_9CAUD</name>
<dbReference type="EMBL" id="LR797247">
    <property type="protein sequence ID" value="CAB4195793.1"/>
    <property type="molecule type" value="Genomic_DNA"/>
</dbReference>